<accession>A0A8H4UR47</accession>
<feature type="compositionally biased region" description="Polar residues" evidence="1">
    <location>
        <begin position="59"/>
        <end position="75"/>
    </location>
</feature>
<gene>
    <name evidence="2" type="ORF">FZEAL_2212</name>
</gene>
<feature type="compositionally biased region" description="Polar residues" evidence="1">
    <location>
        <begin position="18"/>
        <end position="27"/>
    </location>
</feature>
<organism evidence="2 3">
    <name type="scientific">Fusarium zealandicum</name>
    <dbReference type="NCBI Taxonomy" id="1053134"/>
    <lineage>
        <taxon>Eukaryota</taxon>
        <taxon>Fungi</taxon>
        <taxon>Dikarya</taxon>
        <taxon>Ascomycota</taxon>
        <taxon>Pezizomycotina</taxon>
        <taxon>Sordariomycetes</taxon>
        <taxon>Hypocreomycetidae</taxon>
        <taxon>Hypocreales</taxon>
        <taxon>Nectriaceae</taxon>
        <taxon>Fusarium</taxon>
        <taxon>Fusarium staphyleae species complex</taxon>
    </lineage>
</organism>
<keyword evidence="3" id="KW-1185">Reference proteome</keyword>
<dbReference type="OrthoDB" id="3521097at2759"/>
<feature type="compositionally biased region" description="Basic residues" evidence="1">
    <location>
        <begin position="88"/>
        <end position="99"/>
    </location>
</feature>
<reference evidence="2" key="1">
    <citation type="journal article" date="2020" name="BMC Genomics">
        <title>Correction to: Identification and distribution of gene clusters required for synthesis of sphingolipid metabolism inhibitors in diverse species of the filamentous fungus Fusarium.</title>
        <authorList>
            <person name="Kim H.S."/>
            <person name="Lohmar J.M."/>
            <person name="Busman M."/>
            <person name="Brown D.W."/>
            <person name="Naumann T.A."/>
            <person name="Divon H.H."/>
            <person name="Lysoe E."/>
            <person name="Uhlig S."/>
            <person name="Proctor R.H."/>
        </authorList>
    </citation>
    <scope>NUCLEOTIDE SEQUENCE</scope>
    <source>
        <strain evidence="2">NRRL 22465</strain>
    </source>
</reference>
<evidence type="ECO:0000313" key="3">
    <source>
        <dbReference type="Proteomes" id="UP000635477"/>
    </source>
</evidence>
<protein>
    <recommendedName>
        <fullName evidence="4">C2H2-type domain-containing protein</fullName>
    </recommendedName>
</protein>
<dbReference type="PANTHER" id="PTHR38166">
    <property type="entry name" value="C2H2-TYPE DOMAIN-CONTAINING PROTEIN-RELATED"/>
    <property type="match status" value="1"/>
</dbReference>
<evidence type="ECO:0008006" key="4">
    <source>
        <dbReference type="Google" id="ProtNLM"/>
    </source>
</evidence>
<evidence type="ECO:0000313" key="2">
    <source>
        <dbReference type="EMBL" id="KAF4982106.1"/>
    </source>
</evidence>
<evidence type="ECO:0000256" key="1">
    <source>
        <dbReference type="SAM" id="MobiDB-lite"/>
    </source>
</evidence>
<proteinExistence type="predicted"/>
<feature type="region of interest" description="Disordered" evidence="1">
    <location>
        <begin position="1"/>
        <end position="27"/>
    </location>
</feature>
<dbReference type="AlphaFoldDB" id="A0A8H4UR47"/>
<dbReference type="Proteomes" id="UP000635477">
    <property type="component" value="Unassembled WGS sequence"/>
</dbReference>
<name>A0A8H4UR47_9HYPO</name>
<feature type="compositionally biased region" description="Low complexity" evidence="1">
    <location>
        <begin position="1"/>
        <end position="17"/>
    </location>
</feature>
<comment type="caution">
    <text evidence="2">The sequence shown here is derived from an EMBL/GenBank/DDBJ whole genome shotgun (WGS) entry which is preliminary data.</text>
</comment>
<dbReference type="PANTHER" id="PTHR38166:SF1">
    <property type="entry name" value="C2H2-TYPE DOMAIN-CONTAINING PROTEIN"/>
    <property type="match status" value="1"/>
</dbReference>
<dbReference type="EMBL" id="JABEYC010000134">
    <property type="protein sequence ID" value="KAF4982106.1"/>
    <property type="molecule type" value="Genomic_DNA"/>
</dbReference>
<feature type="region of interest" description="Disordered" evidence="1">
    <location>
        <begin position="57"/>
        <end position="118"/>
    </location>
</feature>
<reference evidence="2" key="2">
    <citation type="submission" date="2020-05" db="EMBL/GenBank/DDBJ databases">
        <authorList>
            <person name="Kim H.-S."/>
            <person name="Proctor R.H."/>
            <person name="Brown D.W."/>
        </authorList>
    </citation>
    <scope>NUCLEOTIDE SEQUENCE</scope>
    <source>
        <strain evidence="2">NRRL 22465</strain>
    </source>
</reference>
<sequence>MGFAESCTCTGSTISSTERNSTRASDTSRAFIGQEKHLEWIVELLLDDYVRSYAPAQPQRRNNTAQSQNVNCESRNSGRVEKSSSRSTKPKKGPKRRRAMGGPGESEDEDSNKQGQDTLGTTNLHDSCLWACPFLKRRPQIWGRTCKKKLKQISYVKDHIEKVHYLRYCPRCFSTFAKDGSTSHLCRYKSTAPVELITTEKLMQDKERADSTKTHEEQWQHIYMVLFPNEPVCPDPYLDNITTEGMSRVEKYFRSPRAQKLLKDELKDCPEFQGEMKQRVGKFVCLGTFPPKRTGTGNFYSSTALH</sequence>